<dbReference type="OrthoDB" id="7069353at2"/>
<dbReference type="RefSeq" id="WP_115611018.1">
    <property type="nucleotide sequence ID" value="NZ_JBHLZC010000001.1"/>
</dbReference>
<feature type="transmembrane region" description="Helical" evidence="1">
    <location>
        <begin position="200"/>
        <end position="219"/>
    </location>
</feature>
<dbReference type="EMBL" id="UFUW01000001">
    <property type="protein sequence ID" value="SUX20595.1"/>
    <property type="molecule type" value="Genomic_DNA"/>
</dbReference>
<reference evidence="2 3" key="1">
    <citation type="submission" date="2018-06" db="EMBL/GenBank/DDBJ databases">
        <authorList>
            <consortium name="Pathogen Informatics"/>
            <person name="Doyle S."/>
        </authorList>
    </citation>
    <scope>NUCLEOTIDE SEQUENCE [LARGE SCALE GENOMIC DNA]</scope>
    <source>
        <strain evidence="2 3">NCTC13294</strain>
    </source>
</reference>
<feature type="transmembrane region" description="Helical" evidence="1">
    <location>
        <begin position="362"/>
        <end position="381"/>
    </location>
</feature>
<evidence type="ECO:0000256" key="1">
    <source>
        <dbReference type="SAM" id="Phobius"/>
    </source>
</evidence>
<feature type="transmembrane region" description="Helical" evidence="1">
    <location>
        <begin position="259"/>
        <end position="287"/>
    </location>
</feature>
<feature type="transmembrane region" description="Helical" evidence="1">
    <location>
        <begin position="299"/>
        <end position="321"/>
    </location>
</feature>
<feature type="transmembrane region" description="Helical" evidence="1">
    <location>
        <begin position="149"/>
        <end position="165"/>
    </location>
</feature>
<gene>
    <name evidence="2" type="ORF">NCTC13294_00783</name>
</gene>
<feature type="transmembrane region" description="Helical" evidence="1">
    <location>
        <begin position="171"/>
        <end position="188"/>
    </location>
</feature>
<feature type="transmembrane region" description="Helical" evidence="1">
    <location>
        <begin position="75"/>
        <end position="92"/>
    </location>
</feature>
<proteinExistence type="predicted"/>
<feature type="transmembrane region" description="Helical" evidence="1">
    <location>
        <begin position="121"/>
        <end position="142"/>
    </location>
</feature>
<keyword evidence="1" id="KW-0812">Transmembrane</keyword>
<protein>
    <recommendedName>
        <fullName evidence="4">Glycosyltransferase RgtA/B/C/D-like domain-containing protein</fullName>
    </recommendedName>
</protein>
<evidence type="ECO:0008006" key="4">
    <source>
        <dbReference type="Google" id="ProtNLM"/>
    </source>
</evidence>
<organism evidence="2 3">
    <name type="scientific">Cardiobacterium valvarum</name>
    <dbReference type="NCBI Taxonomy" id="194702"/>
    <lineage>
        <taxon>Bacteria</taxon>
        <taxon>Pseudomonadati</taxon>
        <taxon>Pseudomonadota</taxon>
        <taxon>Gammaproteobacteria</taxon>
        <taxon>Cardiobacteriales</taxon>
        <taxon>Cardiobacteriaceae</taxon>
        <taxon>Cardiobacterium</taxon>
    </lineage>
</organism>
<sequence length="484" mass="55224">MLSSFNTALRQAVQRPAWQQNLFIPALALLTAVWIWLEGGRVLDVESLQILWRSVHGPQTLFECLLAPFKASSDAVVALMALFSTLSLWLFCRITRLIGIGSQTTFLLFLLLNFNPEYNDVRLQVSAFQPAMLLWLTGLYLFLAYYRNYLYWAFLAWALTAWLAALFVPAAAFWAGGFPLLFLFWPGCSNWRQRLRERGLFLLAYYALIVCIILIVAPWRETVTAWLPAFFQNLDLKRHDMSFFINANNPVDLNLFEGFLIALLLVAVNAAKIIGPVIVLLIILAVTRRAMNTVLEMRVRLFFAFSLGYFWVLSAFAFMYYDALPSDLYYTPITMLTLWLVSGVVFYALQRVKSGRIPPQRLLILAWLMVAYALASIITFGPSLTYLREAGEWARQQRAGGRVFSNSLTALYYGGGAPFRNSDGFAEMGNAVSHYYDISTGDLYIHIQGRKNPQQPEDFELFDILHTFTNERGDKAYILRPKAE</sequence>
<feature type="transmembrane region" description="Helical" evidence="1">
    <location>
        <begin position="21"/>
        <end position="37"/>
    </location>
</feature>
<dbReference type="AlphaFoldDB" id="A0A381E3I7"/>
<keyword evidence="1" id="KW-0472">Membrane</keyword>
<keyword evidence="1" id="KW-1133">Transmembrane helix</keyword>
<feature type="transmembrane region" description="Helical" evidence="1">
    <location>
        <begin position="333"/>
        <end position="350"/>
    </location>
</feature>
<name>A0A381E3I7_9GAMM</name>
<dbReference type="Proteomes" id="UP000254572">
    <property type="component" value="Unassembled WGS sequence"/>
</dbReference>
<evidence type="ECO:0000313" key="2">
    <source>
        <dbReference type="EMBL" id="SUX20595.1"/>
    </source>
</evidence>
<evidence type="ECO:0000313" key="3">
    <source>
        <dbReference type="Proteomes" id="UP000254572"/>
    </source>
</evidence>
<accession>A0A381E3I7</accession>
<keyword evidence="3" id="KW-1185">Reference proteome</keyword>
<feature type="transmembrane region" description="Helical" evidence="1">
    <location>
        <begin position="97"/>
        <end position="115"/>
    </location>
</feature>